<sequence>MQSNLLCPVHFPCIAEENQFERIEVPGSAFHVLPGNVDGVWFAAHAKKLLPGIPSPGINNDVSHPPF</sequence>
<dbReference type="AlphaFoldDB" id="A0A2P2PMW3"/>
<organism evidence="1">
    <name type="scientific">Rhizophora mucronata</name>
    <name type="common">Asiatic mangrove</name>
    <dbReference type="NCBI Taxonomy" id="61149"/>
    <lineage>
        <taxon>Eukaryota</taxon>
        <taxon>Viridiplantae</taxon>
        <taxon>Streptophyta</taxon>
        <taxon>Embryophyta</taxon>
        <taxon>Tracheophyta</taxon>
        <taxon>Spermatophyta</taxon>
        <taxon>Magnoliopsida</taxon>
        <taxon>eudicotyledons</taxon>
        <taxon>Gunneridae</taxon>
        <taxon>Pentapetalae</taxon>
        <taxon>rosids</taxon>
        <taxon>fabids</taxon>
        <taxon>Malpighiales</taxon>
        <taxon>Rhizophoraceae</taxon>
        <taxon>Rhizophora</taxon>
    </lineage>
</organism>
<proteinExistence type="predicted"/>
<dbReference type="EMBL" id="GGEC01075485">
    <property type="protein sequence ID" value="MBX55969.1"/>
    <property type="molecule type" value="Transcribed_RNA"/>
</dbReference>
<evidence type="ECO:0000313" key="1">
    <source>
        <dbReference type="EMBL" id="MBX55969.1"/>
    </source>
</evidence>
<accession>A0A2P2PMW3</accession>
<reference evidence="1" key="1">
    <citation type="submission" date="2018-02" db="EMBL/GenBank/DDBJ databases">
        <title>Rhizophora mucronata_Transcriptome.</title>
        <authorList>
            <person name="Meera S.P."/>
            <person name="Sreeshan A."/>
            <person name="Augustine A."/>
        </authorList>
    </citation>
    <scope>NUCLEOTIDE SEQUENCE</scope>
    <source>
        <tissue evidence="1">Leaf</tissue>
    </source>
</reference>
<name>A0A2P2PMW3_RHIMU</name>
<protein>
    <submittedName>
        <fullName evidence="1">Uncharacterized protein</fullName>
    </submittedName>
</protein>